<sequence>MESVRETQKKYCSRAMITAVFAGFFFILAGYKPIGKGIILGAFFSIINFILIGETLPGRIMSEKKRAFFLSLGSILVRYTLLAVPLLLAIKLESYNLFAVIAGIFMIQFIIIVEQFAVLLSSTLKKR</sequence>
<proteinExistence type="predicted"/>
<gene>
    <name evidence="7" type="primary">atpI</name>
    <name evidence="7" type="ORF">dnl_03880</name>
</gene>
<dbReference type="KEGG" id="dli:dnl_03880"/>
<evidence type="ECO:0000256" key="2">
    <source>
        <dbReference type="ARBA" id="ARBA00022475"/>
    </source>
</evidence>
<evidence type="ECO:0000313" key="8">
    <source>
        <dbReference type="Proteomes" id="UP000663720"/>
    </source>
</evidence>
<evidence type="ECO:0000256" key="1">
    <source>
        <dbReference type="ARBA" id="ARBA00004651"/>
    </source>
</evidence>
<dbReference type="Pfam" id="PF03899">
    <property type="entry name" value="ATP-synt_I"/>
    <property type="match status" value="1"/>
</dbReference>
<feature type="transmembrane region" description="Helical" evidence="6">
    <location>
        <begin position="37"/>
        <end position="56"/>
    </location>
</feature>
<accession>A0A975B3M2</accession>
<dbReference type="InterPro" id="IPR005598">
    <property type="entry name" value="ATP_synth_I"/>
</dbReference>
<dbReference type="GO" id="GO:0005886">
    <property type="term" value="C:plasma membrane"/>
    <property type="evidence" value="ECO:0007669"/>
    <property type="project" value="UniProtKB-SubCell"/>
</dbReference>
<keyword evidence="8" id="KW-1185">Reference proteome</keyword>
<comment type="subcellular location">
    <subcellularLocation>
        <location evidence="1">Cell membrane</location>
        <topology evidence="1">Multi-pass membrane protein</topology>
    </subcellularLocation>
</comment>
<reference evidence="7" key="1">
    <citation type="journal article" date="2021" name="Microb. Physiol.">
        <title>Proteogenomic Insights into the Physiology of Marine, Sulfate-Reducing, Filamentous Desulfonema limicola and Desulfonema magnum.</title>
        <authorList>
            <person name="Schnaars V."/>
            <person name="Wohlbrand L."/>
            <person name="Scheve S."/>
            <person name="Hinrichs C."/>
            <person name="Reinhardt R."/>
            <person name="Rabus R."/>
        </authorList>
    </citation>
    <scope>NUCLEOTIDE SEQUENCE</scope>
    <source>
        <strain evidence="7">5ac10</strain>
    </source>
</reference>
<name>A0A975B3M2_9BACT</name>
<dbReference type="Proteomes" id="UP000663720">
    <property type="component" value="Chromosome"/>
</dbReference>
<evidence type="ECO:0000256" key="4">
    <source>
        <dbReference type="ARBA" id="ARBA00022989"/>
    </source>
</evidence>
<evidence type="ECO:0000256" key="5">
    <source>
        <dbReference type="ARBA" id="ARBA00023136"/>
    </source>
</evidence>
<feature type="transmembrane region" description="Helical" evidence="6">
    <location>
        <begin position="12"/>
        <end position="31"/>
    </location>
</feature>
<protein>
    <submittedName>
        <fullName evidence="7">ATP synthase, protein I</fullName>
    </submittedName>
</protein>
<evidence type="ECO:0000313" key="7">
    <source>
        <dbReference type="EMBL" id="QTA78173.1"/>
    </source>
</evidence>
<organism evidence="7 8">
    <name type="scientific">Desulfonema limicola</name>
    <dbReference type="NCBI Taxonomy" id="45656"/>
    <lineage>
        <taxon>Bacteria</taxon>
        <taxon>Pseudomonadati</taxon>
        <taxon>Thermodesulfobacteriota</taxon>
        <taxon>Desulfobacteria</taxon>
        <taxon>Desulfobacterales</taxon>
        <taxon>Desulfococcaceae</taxon>
        <taxon>Desulfonema</taxon>
    </lineage>
</organism>
<keyword evidence="2" id="KW-1003">Cell membrane</keyword>
<keyword evidence="3 6" id="KW-0812">Transmembrane</keyword>
<dbReference type="EMBL" id="CP061799">
    <property type="protein sequence ID" value="QTA78173.1"/>
    <property type="molecule type" value="Genomic_DNA"/>
</dbReference>
<dbReference type="RefSeq" id="WP_207690067.1">
    <property type="nucleotide sequence ID" value="NZ_CP061799.1"/>
</dbReference>
<feature type="transmembrane region" description="Helical" evidence="6">
    <location>
        <begin position="96"/>
        <end position="120"/>
    </location>
</feature>
<evidence type="ECO:0000256" key="6">
    <source>
        <dbReference type="SAM" id="Phobius"/>
    </source>
</evidence>
<evidence type="ECO:0000256" key="3">
    <source>
        <dbReference type="ARBA" id="ARBA00022692"/>
    </source>
</evidence>
<dbReference type="AlphaFoldDB" id="A0A975B3M2"/>
<keyword evidence="5 6" id="KW-0472">Membrane</keyword>
<keyword evidence="4 6" id="KW-1133">Transmembrane helix</keyword>
<feature type="transmembrane region" description="Helical" evidence="6">
    <location>
        <begin position="68"/>
        <end position="90"/>
    </location>
</feature>